<dbReference type="SUPFAM" id="SSF53756">
    <property type="entry name" value="UDP-Glycosyltransferase/glycogen phosphorylase"/>
    <property type="match status" value="1"/>
</dbReference>
<dbReference type="CDD" id="cd03801">
    <property type="entry name" value="GT4_PimA-like"/>
    <property type="match status" value="1"/>
</dbReference>
<dbReference type="AlphaFoldDB" id="T1CL23"/>
<reference evidence="2" key="1">
    <citation type="submission" date="2013-08" db="EMBL/GenBank/DDBJ databases">
        <authorList>
            <person name="Mendez C."/>
            <person name="Richter M."/>
            <person name="Ferrer M."/>
            <person name="Sanchez J."/>
        </authorList>
    </citation>
    <scope>NUCLEOTIDE SEQUENCE</scope>
</reference>
<keyword evidence="1 2" id="KW-0808">Transferase</keyword>
<dbReference type="PANTHER" id="PTHR46401:SF2">
    <property type="entry name" value="GLYCOSYLTRANSFERASE WBBK-RELATED"/>
    <property type="match status" value="1"/>
</dbReference>
<dbReference type="Pfam" id="PF13692">
    <property type="entry name" value="Glyco_trans_1_4"/>
    <property type="match status" value="1"/>
</dbReference>
<organism evidence="2">
    <name type="scientific">mine drainage metagenome</name>
    <dbReference type="NCBI Taxonomy" id="410659"/>
    <lineage>
        <taxon>unclassified sequences</taxon>
        <taxon>metagenomes</taxon>
        <taxon>ecological metagenomes</taxon>
    </lineage>
</organism>
<protein>
    <submittedName>
        <fullName evidence="2">Glycosyltransferase</fullName>
    </submittedName>
</protein>
<evidence type="ECO:0000313" key="2">
    <source>
        <dbReference type="EMBL" id="EQD68489.1"/>
    </source>
</evidence>
<name>T1CL23_9ZZZZ</name>
<gene>
    <name evidence="2" type="ORF">B2A_00414</name>
</gene>
<comment type="caution">
    <text evidence="2">The sequence shown here is derived from an EMBL/GenBank/DDBJ whole genome shotgun (WGS) entry which is preliminary data.</text>
</comment>
<proteinExistence type="predicted"/>
<accession>T1CL23</accession>
<dbReference type="EMBL" id="AUZZ01000326">
    <property type="protein sequence ID" value="EQD68489.1"/>
    <property type="molecule type" value="Genomic_DNA"/>
</dbReference>
<evidence type="ECO:0000256" key="1">
    <source>
        <dbReference type="ARBA" id="ARBA00022679"/>
    </source>
</evidence>
<dbReference type="GO" id="GO:0016757">
    <property type="term" value="F:glycosyltransferase activity"/>
    <property type="evidence" value="ECO:0007669"/>
    <property type="project" value="TreeGrafter"/>
</dbReference>
<sequence>PAWTAELEARARRGPGKDPDHLGETRRRILFVDDTMLTPDRDSGSLRAFRLLQLIREEGFHPIFCPRNLKGRRPYLEALEQEGVECWHTPHIESVAEYLRRYGRSLDLVILSRFEVARMLLPAVRRLAGPVPVVFDTVDLHHLRFARQAELEGSDVARRHAGEIRKRELGLCGEADAVIVVSDLERMRLIEAGIDRPVHVLSNIHDPNPGPPWSPARRDILFVGSFRHPPNVDAVLFLVRDIWPLIHPRLPDARLVIVGQDPPREIVTDRERSIAVLGHVPELSGIFDRARIMVAPLRVGAGVKGKVNQALACSVPVVGTPIAAEGIPLEHGHSALLADDAIGF</sequence>
<feature type="non-terminal residue" evidence="2">
    <location>
        <position position="1"/>
    </location>
</feature>
<reference evidence="2" key="2">
    <citation type="journal article" date="2014" name="ISME J.">
        <title>Microbial stratification in low pH oxic and suboxic macroscopic growths along an acid mine drainage.</title>
        <authorList>
            <person name="Mendez-Garcia C."/>
            <person name="Mesa V."/>
            <person name="Sprenger R.R."/>
            <person name="Richter M."/>
            <person name="Diez M.S."/>
            <person name="Solano J."/>
            <person name="Bargiela R."/>
            <person name="Golyshina O.V."/>
            <person name="Manteca A."/>
            <person name="Ramos J.L."/>
            <person name="Gallego J.R."/>
            <person name="Llorente I."/>
            <person name="Martins Dos Santos V.A."/>
            <person name="Jensen O.N."/>
            <person name="Pelaez A.I."/>
            <person name="Sanchez J."/>
            <person name="Ferrer M."/>
        </authorList>
    </citation>
    <scope>NUCLEOTIDE SEQUENCE</scope>
</reference>
<dbReference type="PANTHER" id="PTHR46401">
    <property type="entry name" value="GLYCOSYLTRANSFERASE WBBK-RELATED"/>
    <property type="match status" value="1"/>
</dbReference>
<dbReference type="Gene3D" id="3.40.50.2000">
    <property type="entry name" value="Glycogen Phosphorylase B"/>
    <property type="match status" value="2"/>
</dbReference>
<dbReference type="GO" id="GO:0009103">
    <property type="term" value="P:lipopolysaccharide biosynthetic process"/>
    <property type="evidence" value="ECO:0007669"/>
    <property type="project" value="TreeGrafter"/>
</dbReference>
<feature type="non-terminal residue" evidence="2">
    <location>
        <position position="344"/>
    </location>
</feature>